<proteinExistence type="predicted"/>
<name>A0A368GZT5_ANCCA</name>
<keyword evidence="2" id="KW-1185">Reference proteome</keyword>
<evidence type="ECO:0000313" key="2">
    <source>
        <dbReference type="Proteomes" id="UP000252519"/>
    </source>
</evidence>
<dbReference type="AlphaFoldDB" id="A0A368GZT5"/>
<dbReference type="EMBL" id="JOJR01000042">
    <property type="protein sequence ID" value="RCN48859.1"/>
    <property type="molecule type" value="Genomic_DNA"/>
</dbReference>
<protein>
    <submittedName>
        <fullName evidence="1">Uncharacterized protein</fullName>
    </submittedName>
</protein>
<dbReference type="Proteomes" id="UP000252519">
    <property type="component" value="Unassembled WGS sequence"/>
</dbReference>
<reference evidence="1 2" key="1">
    <citation type="submission" date="2014-10" db="EMBL/GenBank/DDBJ databases">
        <title>Draft genome of the hookworm Ancylostoma caninum.</title>
        <authorList>
            <person name="Mitreva M."/>
        </authorList>
    </citation>
    <scope>NUCLEOTIDE SEQUENCE [LARGE SCALE GENOMIC DNA]</scope>
    <source>
        <strain evidence="1 2">Baltimore</strain>
    </source>
</reference>
<evidence type="ECO:0000313" key="1">
    <source>
        <dbReference type="EMBL" id="RCN48859.1"/>
    </source>
</evidence>
<accession>A0A368GZT5</accession>
<gene>
    <name evidence="1" type="ORF">ANCCAN_05143</name>
</gene>
<organism evidence="1 2">
    <name type="scientific">Ancylostoma caninum</name>
    <name type="common">Dog hookworm</name>
    <dbReference type="NCBI Taxonomy" id="29170"/>
    <lineage>
        <taxon>Eukaryota</taxon>
        <taxon>Metazoa</taxon>
        <taxon>Ecdysozoa</taxon>
        <taxon>Nematoda</taxon>
        <taxon>Chromadorea</taxon>
        <taxon>Rhabditida</taxon>
        <taxon>Rhabditina</taxon>
        <taxon>Rhabditomorpha</taxon>
        <taxon>Strongyloidea</taxon>
        <taxon>Ancylostomatidae</taxon>
        <taxon>Ancylostomatinae</taxon>
        <taxon>Ancylostoma</taxon>
    </lineage>
</organism>
<sequence>MTGEKMGQGAHRAKGLASVAGEKLKVRAQEAKQKSPSFFEGLHNVMDVMKEMKAGCEQFLISCFAKLAIKRGKLKQLPNQVVVKQEKPDKSIFLCRKV</sequence>
<comment type="caution">
    <text evidence="1">The sequence shown here is derived from an EMBL/GenBank/DDBJ whole genome shotgun (WGS) entry which is preliminary data.</text>
</comment>